<evidence type="ECO:0000313" key="2">
    <source>
        <dbReference type="Proteomes" id="UP000824533"/>
    </source>
</evidence>
<dbReference type="EMBL" id="CM034398">
    <property type="protein sequence ID" value="KAJ0177477.1"/>
    <property type="molecule type" value="Genomic_DNA"/>
</dbReference>
<reference evidence="1 2" key="1">
    <citation type="journal article" date="2021" name="Front. Genet.">
        <title>Chromosome-Level Genome Assembly Reveals Significant Gene Expansion in the Toll and IMD Signaling Pathways of Dendrolimus kikuchii.</title>
        <authorList>
            <person name="Zhou J."/>
            <person name="Wu P."/>
            <person name="Xiong Z."/>
            <person name="Liu N."/>
            <person name="Zhao N."/>
            <person name="Ji M."/>
            <person name="Qiu Y."/>
            <person name="Yang B."/>
        </authorList>
    </citation>
    <scope>NUCLEOTIDE SEQUENCE [LARGE SCALE GENOMIC DNA]</scope>
    <source>
        <strain evidence="1">Ann1</strain>
    </source>
</reference>
<dbReference type="Proteomes" id="UP000824533">
    <property type="component" value="Linkage Group LG12"/>
</dbReference>
<organism evidence="1 2">
    <name type="scientific">Dendrolimus kikuchii</name>
    <dbReference type="NCBI Taxonomy" id="765133"/>
    <lineage>
        <taxon>Eukaryota</taxon>
        <taxon>Metazoa</taxon>
        <taxon>Ecdysozoa</taxon>
        <taxon>Arthropoda</taxon>
        <taxon>Hexapoda</taxon>
        <taxon>Insecta</taxon>
        <taxon>Pterygota</taxon>
        <taxon>Neoptera</taxon>
        <taxon>Endopterygota</taxon>
        <taxon>Lepidoptera</taxon>
        <taxon>Glossata</taxon>
        <taxon>Ditrysia</taxon>
        <taxon>Bombycoidea</taxon>
        <taxon>Lasiocampidae</taxon>
        <taxon>Dendrolimus</taxon>
    </lineage>
</organism>
<evidence type="ECO:0000313" key="1">
    <source>
        <dbReference type="EMBL" id="KAJ0177477.1"/>
    </source>
</evidence>
<comment type="caution">
    <text evidence="1">The sequence shown here is derived from an EMBL/GenBank/DDBJ whole genome shotgun (WGS) entry which is preliminary data.</text>
</comment>
<gene>
    <name evidence="1" type="ORF">K1T71_007486</name>
</gene>
<sequence length="618" mass="70510">MEMSKEIADLTKKRSSFKGRMDLFSKFLGSLDSTSLTSNVISELELRIGKLELLYARYDETQSRLECLSDFETQITEREVFESMYYQLISQAQQIVANHKKSPQSSDSSSHSYNNKPIKLPTIQLPKFNGSYDSWLEYRDTFNSLILSNEDIDVINKFHYLRASLEGTAAVVVNSVQFCASNYSIAWKLLCDRFDNKRLLIQNHVSSLFNMDRITQESSTTLKRMMDQFTKNMCALNSLGEPVQHWDSLLIHIIAQKLDFKTYRKWEEYRGHLNREKTIKLHDFLDFMKIRTDLLETIELSRDTPQYNNDMNTKIFNHQTMLSTDSIDNNNLFKSLSVCPKCSGNHKLKHCSEFLSLNNEARLKIISDFKICFNCFHRGHYANQCKKPGCNLCKRRHNTLIHVTDYNTLKSNGHSNGKQANNNQSSPATEGANPVALSANILPSHQEDSQRVDVLLPTALIKVFDSNNREHIARAVLDTGSTCSLMSMSLRNKLNLPYNCVDKSIQGINNVKSHVNKKCYMSITSFDGKFKSNLKCFVLRSILDNVPSRPVVLNELNIPTDLPLADPNFHMPAAIDLILGADVFWDILGSQRLNLGTRKPALTETRLGWLVSGSLINI</sequence>
<keyword evidence="2" id="KW-1185">Reference proteome</keyword>
<name>A0ACC1D1R7_9NEOP</name>
<proteinExistence type="predicted"/>
<protein>
    <submittedName>
        <fullName evidence="1">Uncharacterized protein</fullName>
    </submittedName>
</protein>
<accession>A0ACC1D1R7</accession>